<dbReference type="InterPro" id="IPR043130">
    <property type="entry name" value="CDP-OH_PTrfase_TM_dom"/>
</dbReference>
<feature type="transmembrane region" description="Helical" evidence="1">
    <location>
        <begin position="42"/>
        <end position="64"/>
    </location>
</feature>
<proteinExistence type="predicted"/>
<accession>A0A1F7X2S7</accession>
<dbReference type="STRING" id="1802479.A2Y68_00215"/>
<dbReference type="GO" id="GO:0016020">
    <property type="term" value="C:membrane"/>
    <property type="evidence" value="ECO:0007669"/>
    <property type="project" value="InterPro"/>
</dbReference>
<dbReference type="EMBL" id="MGFR01000005">
    <property type="protein sequence ID" value="OGM09382.1"/>
    <property type="molecule type" value="Genomic_DNA"/>
</dbReference>
<feature type="transmembrane region" description="Helical" evidence="1">
    <location>
        <begin position="142"/>
        <end position="161"/>
    </location>
</feature>
<reference evidence="2 3" key="1">
    <citation type="journal article" date="2016" name="Nat. Commun.">
        <title>Thousands of microbial genomes shed light on interconnected biogeochemical processes in an aquifer system.</title>
        <authorList>
            <person name="Anantharaman K."/>
            <person name="Brown C.T."/>
            <person name="Hug L.A."/>
            <person name="Sharon I."/>
            <person name="Castelle C.J."/>
            <person name="Probst A.J."/>
            <person name="Thomas B.C."/>
            <person name="Singh A."/>
            <person name="Wilkins M.J."/>
            <person name="Karaoz U."/>
            <person name="Brodie E.L."/>
            <person name="Williams K.H."/>
            <person name="Hubbard S.S."/>
            <person name="Banfield J.F."/>
        </authorList>
    </citation>
    <scope>NUCLEOTIDE SEQUENCE [LARGE SCALE GENOMIC DNA]</scope>
</reference>
<protein>
    <recommendedName>
        <fullName evidence="4">CDP-alcohol phosphatidyltransferase</fullName>
    </recommendedName>
</protein>
<keyword evidence="1" id="KW-0812">Transmembrane</keyword>
<dbReference type="Gene3D" id="1.20.120.1760">
    <property type="match status" value="1"/>
</dbReference>
<feature type="transmembrane region" description="Helical" evidence="1">
    <location>
        <begin position="113"/>
        <end position="136"/>
    </location>
</feature>
<dbReference type="Pfam" id="PF01066">
    <property type="entry name" value="CDP-OH_P_transf"/>
    <property type="match status" value="1"/>
</dbReference>
<feature type="transmembrane region" description="Helical" evidence="1">
    <location>
        <begin position="182"/>
        <end position="210"/>
    </location>
</feature>
<feature type="transmembrane region" description="Helical" evidence="1">
    <location>
        <begin position="222"/>
        <end position="241"/>
    </location>
</feature>
<sequence>MNKVPSVKELYKKISKNVLTPNTAFTYELWYSRLIGRRLSIYFTWLFLHTNLSPNNVTLIHTIFSLGGSALLAIPNKTALLVGALFFNLYLILDSTDGEMARYKKQTSALGGYLDTLSHIAIYGTLYLALGVNLYLRTGNVWAVSMGTATAFFFAFASAVHHLDPLLNKMSYLKMRERENKLIFISTNIYQFVTEDLTIVAYILIFGLLGYPKILGYDPYTLFLYLNFFAIVFGGILFNIVKKIMDPRYHRS</sequence>
<name>A0A1F7X2S7_9BACT</name>
<gene>
    <name evidence="2" type="ORF">A2Y68_00215</name>
</gene>
<evidence type="ECO:0000313" key="2">
    <source>
        <dbReference type="EMBL" id="OGM09382.1"/>
    </source>
</evidence>
<evidence type="ECO:0008006" key="4">
    <source>
        <dbReference type="Google" id="ProtNLM"/>
    </source>
</evidence>
<evidence type="ECO:0000313" key="3">
    <source>
        <dbReference type="Proteomes" id="UP000176778"/>
    </source>
</evidence>
<dbReference type="InterPro" id="IPR000462">
    <property type="entry name" value="CDP-OH_P_trans"/>
</dbReference>
<dbReference type="Proteomes" id="UP000176778">
    <property type="component" value="Unassembled WGS sequence"/>
</dbReference>
<keyword evidence="1" id="KW-0472">Membrane</keyword>
<feature type="transmembrane region" description="Helical" evidence="1">
    <location>
        <begin position="70"/>
        <end position="93"/>
    </location>
</feature>
<dbReference type="GO" id="GO:0016780">
    <property type="term" value="F:phosphotransferase activity, for other substituted phosphate groups"/>
    <property type="evidence" value="ECO:0007669"/>
    <property type="project" value="InterPro"/>
</dbReference>
<dbReference type="AlphaFoldDB" id="A0A1F7X2S7"/>
<dbReference type="GO" id="GO:0008654">
    <property type="term" value="P:phospholipid biosynthetic process"/>
    <property type="evidence" value="ECO:0007669"/>
    <property type="project" value="InterPro"/>
</dbReference>
<keyword evidence="1" id="KW-1133">Transmembrane helix</keyword>
<evidence type="ECO:0000256" key="1">
    <source>
        <dbReference type="SAM" id="Phobius"/>
    </source>
</evidence>
<comment type="caution">
    <text evidence="2">The sequence shown here is derived from an EMBL/GenBank/DDBJ whole genome shotgun (WGS) entry which is preliminary data.</text>
</comment>
<organism evidence="2 3">
    <name type="scientific">Candidatus Woesebacteria bacterium RBG_13_46_13</name>
    <dbReference type="NCBI Taxonomy" id="1802479"/>
    <lineage>
        <taxon>Bacteria</taxon>
        <taxon>Candidatus Woeseibacteriota</taxon>
    </lineage>
</organism>